<evidence type="ECO:0000313" key="3">
    <source>
        <dbReference type="EMBL" id="ACJ28181.1"/>
    </source>
</evidence>
<dbReference type="InterPro" id="IPR043128">
    <property type="entry name" value="Rev_trsase/Diguanyl_cyclase"/>
</dbReference>
<dbReference type="EMBL" id="CP000472">
    <property type="protein sequence ID" value="ACJ28181.1"/>
    <property type="molecule type" value="Genomic_DNA"/>
</dbReference>
<evidence type="ECO:0000313" key="4">
    <source>
        <dbReference type="Proteomes" id="UP000000753"/>
    </source>
</evidence>
<dbReference type="SMART" id="SM00065">
    <property type="entry name" value="GAF"/>
    <property type="match status" value="1"/>
</dbReference>
<dbReference type="PROSITE" id="PS50887">
    <property type="entry name" value="GGDEF"/>
    <property type="match status" value="1"/>
</dbReference>
<evidence type="ECO:0000256" key="1">
    <source>
        <dbReference type="ARBA" id="ARBA00012528"/>
    </source>
</evidence>
<reference evidence="3 4" key="1">
    <citation type="journal article" date="2008" name="PLoS ONE">
        <title>Environmental adaptation: genomic analysis of the piezotolerant and psychrotolerant deep-sea iron reducing bacterium Shewanella piezotolerans WP3.</title>
        <authorList>
            <person name="Wang F."/>
            <person name="Wang J."/>
            <person name="Jian H."/>
            <person name="Zhang B."/>
            <person name="Li S."/>
            <person name="Wang F."/>
            <person name="Zeng X."/>
            <person name="Gao L."/>
            <person name="Bartlett D.H."/>
            <person name="Yu J."/>
            <person name="Hu S."/>
            <person name="Xiao X."/>
        </authorList>
    </citation>
    <scope>NUCLEOTIDE SEQUENCE [LARGE SCALE GENOMIC DNA]</scope>
    <source>
        <strain evidence="4">WP3 / JCM 13877</strain>
    </source>
</reference>
<dbReference type="InterPro" id="IPR050469">
    <property type="entry name" value="Diguanylate_Cyclase"/>
</dbReference>
<dbReference type="NCBIfam" id="TIGR00254">
    <property type="entry name" value="GGDEF"/>
    <property type="match status" value="1"/>
</dbReference>
<dbReference type="GO" id="GO:1902201">
    <property type="term" value="P:negative regulation of bacterial-type flagellum-dependent cell motility"/>
    <property type="evidence" value="ECO:0007669"/>
    <property type="project" value="TreeGrafter"/>
</dbReference>
<feature type="domain" description="GGDEF" evidence="2">
    <location>
        <begin position="262"/>
        <end position="379"/>
    </location>
</feature>
<dbReference type="eggNOG" id="COG2203">
    <property type="taxonomic scope" value="Bacteria"/>
</dbReference>
<dbReference type="EC" id="2.7.7.65" evidence="1"/>
<dbReference type="KEGG" id="swp:swp_1395"/>
<protein>
    <recommendedName>
        <fullName evidence="1">diguanylate cyclase</fullName>
        <ecNumber evidence="1">2.7.7.65</ecNumber>
    </recommendedName>
</protein>
<dbReference type="InterPro" id="IPR029016">
    <property type="entry name" value="GAF-like_dom_sf"/>
</dbReference>
<dbReference type="Proteomes" id="UP000000753">
    <property type="component" value="Chromosome"/>
</dbReference>
<dbReference type="Gene3D" id="3.30.450.40">
    <property type="match status" value="1"/>
</dbReference>
<dbReference type="SUPFAM" id="SSF55073">
    <property type="entry name" value="Nucleotide cyclase"/>
    <property type="match status" value="1"/>
</dbReference>
<accession>B8CJT4</accession>
<keyword evidence="4" id="KW-1185">Reference proteome</keyword>
<sequence length="379" mass="42628">MLLFICWSFFFSITASPNAVANLLLVAIIYLLGYSLNYYFHQGRLTRLWEHLQQVVHVNETTFELVNISGQYQDETAFLNALLNKAVSSVDGAEMGSIIRVEPETGALSFESSVGIDIGKLRQLNINLKQSFEYRLTKGKCDRVVVIDDMEAINSRSSLSSSAQNILLDAPSTPIRSTLSSPIHIDGQLYAMLNLDSGKVKAFSHYDRNLVAILTHEAANAISLYQKTHKINLLANFDSLTELYNRQRFETLVKEWQLKPHFGCYLILIDLDNLKAINDQHGHTAGDAALQHFSSLLKGQWHENQLVARYGGDEFIALCHGPLERIENEINIIETALSELGDISFSYGIEQYHGQLNKTIKAADEAMYKQKRGKVNKSL</sequence>
<dbReference type="SUPFAM" id="SSF55781">
    <property type="entry name" value="GAF domain-like"/>
    <property type="match status" value="1"/>
</dbReference>
<dbReference type="InterPro" id="IPR003018">
    <property type="entry name" value="GAF"/>
</dbReference>
<dbReference type="InterPro" id="IPR000160">
    <property type="entry name" value="GGDEF_dom"/>
</dbReference>
<dbReference type="Gene3D" id="3.30.70.270">
    <property type="match status" value="1"/>
</dbReference>
<dbReference type="STRING" id="225849.swp_1395"/>
<dbReference type="InterPro" id="IPR029787">
    <property type="entry name" value="Nucleotide_cyclase"/>
</dbReference>
<dbReference type="eggNOG" id="COG2199">
    <property type="taxonomic scope" value="Bacteria"/>
</dbReference>
<dbReference type="GO" id="GO:0043709">
    <property type="term" value="P:cell adhesion involved in single-species biofilm formation"/>
    <property type="evidence" value="ECO:0007669"/>
    <property type="project" value="TreeGrafter"/>
</dbReference>
<dbReference type="AlphaFoldDB" id="B8CJT4"/>
<dbReference type="PANTHER" id="PTHR45138:SF23">
    <property type="entry name" value="SIGNALING PROTEIN"/>
    <property type="match status" value="1"/>
</dbReference>
<dbReference type="GO" id="GO:0052621">
    <property type="term" value="F:diguanylate cyclase activity"/>
    <property type="evidence" value="ECO:0007669"/>
    <property type="project" value="UniProtKB-EC"/>
</dbReference>
<proteinExistence type="predicted"/>
<evidence type="ECO:0000259" key="2">
    <source>
        <dbReference type="PROSITE" id="PS50887"/>
    </source>
</evidence>
<dbReference type="CDD" id="cd01949">
    <property type="entry name" value="GGDEF"/>
    <property type="match status" value="1"/>
</dbReference>
<dbReference type="SMART" id="SM00267">
    <property type="entry name" value="GGDEF"/>
    <property type="match status" value="1"/>
</dbReference>
<dbReference type="Pfam" id="PF00990">
    <property type="entry name" value="GGDEF"/>
    <property type="match status" value="1"/>
</dbReference>
<name>B8CJT4_SHEPW</name>
<dbReference type="PANTHER" id="PTHR45138">
    <property type="entry name" value="REGULATORY COMPONENTS OF SENSORY TRANSDUCTION SYSTEM"/>
    <property type="match status" value="1"/>
</dbReference>
<dbReference type="Pfam" id="PF13185">
    <property type="entry name" value="GAF_2"/>
    <property type="match status" value="1"/>
</dbReference>
<organism evidence="3 4">
    <name type="scientific">Shewanella piezotolerans (strain WP3 / JCM 13877)</name>
    <dbReference type="NCBI Taxonomy" id="225849"/>
    <lineage>
        <taxon>Bacteria</taxon>
        <taxon>Pseudomonadati</taxon>
        <taxon>Pseudomonadota</taxon>
        <taxon>Gammaproteobacteria</taxon>
        <taxon>Alteromonadales</taxon>
        <taxon>Shewanellaceae</taxon>
        <taxon>Shewanella</taxon>
    </lineage>
</organism>
<gene>
    <name evidence="3" type="ordered locus">swp_1395</name>
</gene>
<dbReference type="GO" id="GO:0005886">
    <property type="term" value="C:plasma membrane"/>
    <property type="evidence" value="ECO:0007669"/>
    <property type="project" value="TreeGrafter"/>
</dbReference>
<dbReference type="HOGENOM" id="CLU_653626_0_0_6"/>